<comment type="caution">
    <text evidence="9">The sequence shown here is derived from an EMBL/GenBank/DDBJ whole genome shotgun (WGS) entry which is preliminary data.</text>
</comment>
<comment type="similarity">
    <text evidence="7">Belongs to the binding-protein-dependent transport system permease family.</text>
</comment>
<dbReference type="PANTHER" id="PTHR43163:SF6">
    <property type="entry name" value="DIPEPTIDE TRANSPORT SYSTEM PERMEASE PROTEIN DPPB-RELATED"/>
    <property type="match status" value="1"/>
</dbReference>
<dbReference type="Pfam" id="PF00528">
    <property type="entry name" value="BPD_transp_1"/>
    <property type="match status" value="1"/>
</dbReference>
<protein>
    <submittedName>
        <fullName evidence="9">ABC transporter permease</fullName>
    </submittedName>
</protein>
<evidence type="ECO:0000256" key="3">
    <source>
        <dbReference type="ARBA" id="ARBA00022475"/>
    </source>
</evidence>
<dbReference type="SUPFAM" id="SSF161098">
    <property type="entry name" value="MetI-like"/>
    <property type="match status" value="1"/>
</dbReference>
<evidence type="ECO:0000259" key="8">
    <source>
        <dbReference type="PROSITE" id="PS50928"/>
    </source>
</evidence>
<proteinExistence type="inferred from homology"/>
<feature type="transmembrane region" description="Helical" evidence="7">
    <location>
        <begin position="190"/>
        <end position="207"/>
    </location>
</feature>
<evidence type="ECO:0000256" key="4">
    <source>
        <dbReference type="ARBA" id="ARBA00022692"/>
    </source>
</evidence>
<evidence type="ECO:0000256" key="2">
    <source>
        <dbReference type="ARBA" id="ARBA00022448"/>
    </source>
</evidence>
<feature type="transmembrane region" description="Helical" evidence="7">
    <location>
        <begin position="135"/>
        <end position="163"/>
    </location>
</feature>
<evidence type="ECO:0000256" key="1">
    <source>
        <dbReference type="ARBA" id="ARBA00004651"/>
    </source>
</evidence>
<comment type="subcellular location">
    <subcellularLocation>
        <location evidence="1 7">Cell membrane</location>
        <topology evidence="1 7">Multi-pass membrane protein</topology>
    </subcellularLocation>
</comment>
<dbReference type="Pfam" id="PF19300">
    <property type="entry name" value="BPD_transp_1_N"/>
    <property type="match status" value="1"/>
</dbReference>
<dbReference type="InterPro" id="IPR035906">
    <property type="entry name" value="MetI-like_sf"/>
</dbReference>
<gene>
    <name evidence="9" type="ORF">DM868_12560</name>
</gene>
<reference evidence="9 10" key="1">
    <citation type="submission" date="2019-04" db="EMBL/GenBank/DDBJ databases">
        <title>Natronomonas sp. F20-122 a newhaloarchaeon isolated from a saline saltern of Isla Bacuta, Huelva, Spain.</title>
        <authorList>
            <person name="Duran-Viseras A."/>
            <person name="Sanchez-Porro C."/>
            <person name="Ventosa A."/>
        </authorList>
    </citation>
    <scope>NUCLEOTIDE SEQUENCE [LARGE SCALE GENOMIC DNA]</scope>
    <source>
        <strain evidence="9 10">F20-122</strain>
    </source>
</reference>
<dbReference type="InterPro" id="IPR000515">
    <property type="entry name" value="MetI-like"/>
</dbReference>
<name>A0A4U5J8W5_9EURY</name>
<accession>A0A4U5J8W5</accession>
<feature type="transmembrane region" description="Helical" evidence="7">
    <location>
        <begin position="12"/>
        <end position="32"/>
    </location>
</feature>
<evidence type="ECO:0000313" key="10">
    <source>
        <dbReference type="Proteomes" id="UP000308037"/>
    </source>
</evidence>
<dbReference type="EMBL" id="QKNX01000005">
    <property type="protein sequence ID" value="TKR25164.1"/>
    <property type="molecule type" value="Genomic_DNA"/>
</dbReference>
<dbReference type="GO" id="GO:0055085">
    <property type="term" value="P:transmembrane transport"/>
    <property type="evidence" value="ECO:0007669"/>
    <property type="project" value="InterPro"/>
</dbReference>
<evidence type="ECO:0000313" key="9">
    <source>
        <dbReference type="EMBL" id="TKR25164.1"/>
    </source>
</evidence>
<feature type="transmembrane region" description="Helical" evidence="7">
    <location>
        <begin position="248"/>
        <end position="273"/>
    </location>
</feature>
<keyword evidence="2 7" id="KW-0813">Transport</keyword>
<organism evidence="9 10">
    <name type="scientific">Natronomonas salsuginis</name>
    <dbReference type="NCBI Taxonomy" id="2217661"/>
    <lineage>
        <taxon>Archaea</taxon>
        <taxon>Methanobacteriati</taxon>
        <taxon>Methanobacteriota</taxon>
        <taxon>Stenosarchaea group</taxon>
        <taxon>Halobacteria</taxon>
        <taxon>Halobacteriales</taxon>
        <taxon>Natronomonadaceae</taxon>
        <taxon>Natronomonas</taxon>
    </lineage>
</organism>
<keyword evidence="6 7" id="KW-0472">Membrane</keyword>
<evidence type="ECO:0000256" key="5">
    <source>
        <dbReference type="ARBA" id="ARBA00022989"/>
    </source>
</evidence>
<dbReference type="PANTHER" id="PTHR43163">
    <property type="entry name" value="DIPEPTIDE TRANSPORT SYSTEM PERMEASE PROTEIN DPPB-RELATED"/>
    <property type="match status" value="1"/>
</dbReference>
<keyword evidence="10" id="KW-1185">Reference proteome</keyword>
<feature type="transmembrane region" description="Helical" evidence="7">
    <location>
        <begin position="97"/>
        <end position="123"/>
    </location>
</feature>
<dbReference type="Proteomes" id="UP000308037">
    <property type="component" value="Unassembled WGS sequence"/>
</dbReference>
<keyword evidence="3" id="KW-1003">Cell membrane</keyword>
<dbReference type="InterPro" id="IPR045621">
    <property type="entry name" value="BPD_transp_1_N"/>
</dbReference>
<dbReference type="RefSeq" id="WP_137277178.1">
    <property type="nucleotide sequence ID" value="NZ_QKNX01000005.1"/>
</dbReference>
<keyword evidence="4 7" id="KW-0812">Transmembrane</keyword>
<dbReference type="GO" id="GO:0005886">
    <property type="term" value="C:plasma membrane"/>
    <property type="evidence" value="ECO:0007669"/>
    <property type="project" value="UniProtKB-SubCell"/>
</dbReference>
<sequence>MVSKKYFLRRAVQTVFLFWLVLTLVFLFFRALPGDYTTLMIYRGASEEAIAAFEARWGLNQPLYVQYIDFIMNYINLDVGTSIVGQKPVWDHVRIPLFNSVILIAPAITTGYILGSVLGTLFGVQRGTNFERRGLMSVIFFSSFPSFFLAIVMISIFASWAGIFPTGGMYAYGGAATDQAWWQLYLSTDFLWHYILPFATIVLRYLAGPTMIMRTNVVETSDQSFTFYHRITGKSRKDILRRVYHHSILPVITLFPISMTRALGGLVLVELVFNWPGIGSLLVSSVFARDYPVVQFLFFLIATFVITSNFLIDIIYGVVDPRVSVEGGAE</sequence>
<dbReference type="AlphaFoldDB" id="A0A4U5J8W5"/>
<evidence type="ECO:0000256" key="7">
    <source>
        <dbReference type="RuleBase" id="RU363032"/>
    </source>
</evidence>
<feature type="domain" description="ABC transmembrane type-1" evidence="8">
    <location>
        <begin position="97"/>
        <end position="312"/>
    </location>
</feature>
<feature type="transmembrane region" description="Helical" evidence="7">
    <location>
        <begin position="293"/>
        <end position="312"/>
    </location>
</feature>
<keyword evidence="5 7" id="KW-1133">Transmembrane helix</keyword>
<evidence type="ECO:0000256" key="6">
    <source>
        <dbReference type="ARBA" id="ARBA00023136"/>
    </source>
</evidence>
<dbReference type="PROSITE" id="PS50928">
    <property type="entry name" value="ABC_TM1"/>
    <property type="match status" value="1"/>
</dbReference>